<dbReference type="InterPro" id="IPR005175">
    <property type="entry name" value="PPC_dom"/>
</dbReference>
<evidence type="ECO:0000256" key="4">
    <source>
        <dbReference type="RuleBase" id="RU367031"/>
    </source>
</evidence>
<keyword evidence="4" id="KW-0539">Nucleus</keyword>
<evidence type="ECO:0000313" key="6">
    <source>
        <dbReference type="EnsemblPlants" id="Solyc04g053085.1.1"/>
    </source>
</evidence>
<reference evidence="6" key="1">
    <citation type="journal article" date="2012" name="Nature">
        <title>The tomato genome sequence provides insights into fleshy fruit evolution.</title>
        <authorList>
            <consortium name="Tomato Genome Consortium"/>
        </authorList>
    </citation>
    <scope>NUCLEOTIDE SEQUENCE [LARGE SCALE GENOMIC DNA]</scope>
    <source>
        <strain evidence="6">cv. Heinz 1706</strain>
    </source>
</reference>
<evidence type="ECO:0000259" key="5">
    <source>
        <dbReference type="PROSITE" id="PS51742"/>
    </source>
</evidence>
<feature type="domain" description="PPC" evidence="5">
    <location>
        <begin position="19"/>
        <end position="148"/>
    </location>
</feature>
<keyword evidence="7" id="KW-1185">Reference proteome</keyword>
<dbReference type="GO" id="GO:0003680">
    <property type="term" value="F:minor groove of adenine-thymine-rich DNA binding"/>
    <property type="evidence" value="ECO:0007669"/>
    <property type="project" value="UniProtKB-UniRule"/>
</dbReference>
<dbReference type="Proteomes" id="UP000004994">
    <property type="component" value="Chromosome 4"/>
</dbReference>
<dbReference type="EnsemblPlants" id="Solyc04g053085.1.1">
    <property type="protein sequence ID" value="Solyc04g053085.1.1"/>
    <property type="gene ID" value="Solyc04g053085.1"/>
</dbReference>
<dbReference type="OMA" id="SHTREFK"/>
<reference evidence="6" key="2">
    <citation type="submission" date="2019-01" db="UniProtKB">
        <authorList>
            <consortium name="EnsemblPlants"/>
        </authorList>
    </citation>
    <scope>IDENTIFICATION</scope>
    <source>
        <strain evidence="6">cv. Heinz 1706</strain>
    </source>
</reference>
<organism evidence="6">
    <name type="scientific">Solanum lycopersicum</name>
    <name type="common">Tomato</name>
    <name type="synonym">Lycopersicon esculentum</name>
    <dbReference type="NCBI Taxonomy" id="4081"/>
    <lineage>
        <taxon>Eukaryota</taxon>
        <taxon>Viridiplantae</taxon>
        <taxon>Streptophyta</taxon>
        <taxon>Embryophyta</taxon>
        <taxon>Tracheophyta</taxon>
        <taxon>Spermatophyta</taxon>
        <taxon>Magnoliopsida</taxon>
        <taxon>eudicotyledons</taxon>
        <taxon>Gunneridae</taxon>
        <taxon>Pentapetalae</taxon>
        <taxon>asterids</taxon>
        <taxon>lamiids</taxon>
        <taxon>Solanales</taxon>
        <taxon>Solanaceae</taxon>
        <taxon>Solanoideae</taxon>
        <taxon>Solaneae</taxon>
        <taxon>Solanum</taxon>
        <taxon>Solanum subgen. Lycopersicon</taxon>
    </lineage>
</organism>
<dbReference type="PANTHER" id="PTHR31500:SF57">
    <property type="entry name" value="AT-HOOK MOTIF NUCLEAR-LOCALIZED PROTEIN 10"/>
    <property type="match status" value="1"/>
</dbReference>
<evidence type="ECO:0000256" key="1">
    <source>
        <dbReference type="ARBA" id="ARBA00023015"/>
    </source>
</evidence>
<evidence type="ECO:0000256" key="3">
    <source>
        <dbReference type="ARBA" id="ARBA00023163"/>
    </source>
</evidence>
<dbReference type="Gramene" id="Solyc04g053085.1.1">
    <property type="protein sequence ID" value="Solyc04g053085.1.1"/>
    <property type="gene ID" value="Solyc04g053085.1"/>
</dbReference>
<dbReference type="Pfam" id="PF03479">
    <property type="entry name" value="PCC"/>
    <property type="match status" value="1"/>
</dbReference>
<comment type="subcellular location">
    <subcellularLocation>
        <location evidence="4">Nucleus</location>
    </subcellularLocation>
</comment>
<dbReference type="SUPFAM" id="SSF117856">
    <property type="entry name" value="AF0104/ALDC/Ptd012-like"/>
    <property type="match status" value="1"/>
</dbReference>
<dbReference type="GO" id="GO:0005634">
    <property type="term" value="C:nucleus"/>
    <property type="evidence" value="ECO:0007669"/>
    <property type="project" value="UniProtKB-SubCell"/>
</dbReference>
<protein>
    <recommendedName>
        <fullName evidence="4">AT-hook motif nuclear-localized protein</fullName>
    </recommendedName>
</protein>
<evidence type="ECO:0000256" key="2">
    <source>
        <dbReference type="ARBA" id="ARBA00023125"/>
    </source>
</evidence>
<dbReference type="STRING" id="4081.A0A3Q7G4K7"/>
<keyword evidence="2 4" id="KW-0238">DNA-binding</keyword>
<evidence type="ECO:0000313" key="7">
    <source>
        <dbReference type="Proteomes" id="UP000004994"/>
    </source>
</evidence>
<comment type="function">
    <text evidence="4">Transcription factor that specifically binds AT-rich DNA sequences related to the nuclear matrix attachment regions (MARs).</text>
</comment>
<dbReference type="PANTHER" id="PTHR31500">
    <property type="entry name" value="AT-HOOK MOTIF NUCLEAR-LOCALIZED PROTEIN 9"/>
    <property type="match status" value="1"/>
</dbReference>
<comment type="domain">
    <text evidence="4">The PPC domain mediates interactions between AHL proteins.</text>
</comment>
<accession>A0A3Q7G4K7</accession>
<keyword evidence="3 4" id="KW-0804">Transcription</keyword>
<keyword evidence="1 4" id="KW-0805">Transcription regulation</keyword>
<dbReference type="CDD" id="cd11378">
    <property type="entry name" value="DUF296"/>
    <property type="match status" value="1"/>
</dbReference>
<name>A0A3Q7G4K7_SOLLC</name>
<dbReference type="Gene3D" id="3.30.1330.80">
    <property type="entry name" value="Hypothetical protein, similar to alpha- acetolactate decarboxylase, domain 2"/>
    <property type="match status" value="1"/>
</dbReference>
<dbReference type="PROSITE" id="PS51742">
    <property type="entry name" value="PPC"/>
    <property type="match status" value="1"/>
</dbReference>
<sequence length="148" mass="16478">MDLQLSPVDVNAAQISLNHGAVGTKLIRVNVGEDIVYKIMDFSQQEEMKISIQLTGEVCSVTLQEESEMDRNIVTHEGRFLIMSLSLSFMVSESSRICGLHMVLSRPDRIVFCGYVFGRLIAATPLEVVVSSFIPKKEESEFGGYDDN</sequence>
<dbReference type="InterPro" id="IPR039605">
    <property type="entry name" value="AHL"/>
</dbReference>
<proteinExistence type="predicted"/>
<dbReference type="InParanoid" id="A0A3Q7G4K7"/>
<dbReference type="AlphaFoldDB" id="A0A3Q7G4K7"/>